<evidence type="ECO:0000313" key="2">
    <source>
        <dbReference type="Proteomes" id="UP000789375"/>
    </source>
</evidence>
<evidence type="ECO:0000313" key="1">
    <source>
        <dbReference type="EMBL" id="CAG8435576.1"/>
    </source>
</evidence>
<keyword evidence="2" id="KW-1185">Reference proteome</keyword>
<sequence length="69" mass="8045">MHSSFELIMHLIQKDFCYSDGWLTGFKNHHSLYQFKKQGEVISASSTKSIENDRFALQQLLESYSSENI</sequence>
<organism evidence="1 2">
    <name type="scientific">Funneliformis mosseae</name>
    <name type="common">Endomycorrhizal fungus</name>
    <name type="synonym">Glomus mosseae</name>
    <dbReference type="NCBI Taxonomy" id="27381"/>
    <lineage>
        <taxon>Eukaryota</taxon>
        <taxon>Fungi</taxon>
        <taxon>Fungi incertae sedis</taxon>
        <taxon>Mucoromycota</taxon>
        <taxon>Glomeromycotina</taxon>
        <taxon>Glomeromycetes</taxon>
        <taxon>Glomerales</taxon>
        <taxon>Glomeraceae</taxon>
        <taxon>Funneliformis</taxon>
    </lineage>
</organism>
<accession>A0A9N8V3R7</accession>
<comment type="caution">
    <text evidence="1">The sequence shown here is derived from an EMBL/GenBank/DDBJ whole genome shotgun (WGS) entry which is preliminary data.</text>
</comment>
<name>A0A9N8V3R7_FUNMO</name>
<dbReference type="AlphaFoldDB" id="A0A9N8V3R7"/>
<gene>
    <name evidence="1" type="ORF">FMOSSE_LOCUS273</name>
</gene>
<dbReference type="EMBL" id="CAJVPP010000025">
    <property type="protein sequence ID" value="CAG8435576.1"/>
    <property type="molecule type" value="Genomic_DNA"/>
</dbReference>
<reference evidence="1" key="1">
    <citation type="submission" date="2021-06" db="EMBL/GenBank/DDBJ databases">
        <authorList>
            <person name="Kallberg Y."/>
            <person name="Tangrot J."/>
            <person name="Rosling A."/>
        </authorList>
    </citation>
    <scope>NUCLEOTIDE SEQUENCE</scope>
    <source>
        <strain evidence="1">87-6 pot B 2015</strain>
    </source>
</reference>
<proteinExistence type="predicted"/>
<dbReference type="Proteomes" id="UP000789375">
    <property type="component" value="Unassembled WGS sequence"/>
</dbReference>
<protein>
    <submittedName>
        <fullName evidence="1">7945_t:CDS:1</fullName>
    </submittedName>
</protein>